<evidence type="ECO:0000313" key="4">
    <source>
        <dbReference type="EMBL" id="ABV38235.1"/>
    </source>
</evidence>
<organism evidence="4 5">
    <name type="scientific">Shewanella sediminis (strain HAW-EB3)</name>
    <dbReference type="NCBI Taxonomy" id="425104"/>
    <lineage>
        <taxon>Bacteria</taxon>
        <taxon>Pseudomonadati</taxon>
        <taxon>Pseudomonadota</taxon>
        <taxon>Gammaproteobacteria</taxon>
        <taxon>Alteromonadales</taxon>
        <taxon>Shewanellaceae</taxon>
        <taxon>Shewanella</taxon>
    </lineage>
</organism>
<sequence precursor="true">MKSSKLTIGLLSTSLLALSGCSLIQGPKLVSELEFNDPQFAHCVMQNGQEALAQITELNCNNLQVGAVDEIRYMPALTDLILLDNDISAIDVGSQPNLKRLIIAGNRLTDIDLTKNPELTSLNISGNRLTHLDLSGNPKLKSLYAYKMPIAEIDLSLQSKLRDLGLSRHKLTGIDLSRNPQLQSLNLSVGTLPQINLSHNPKLSHLYLSGNKLTQLDLGANPNLKLLSVRNNQLTSLNLKGKLQLSQLKADYNQISDIDFGSNSALKEVELNNNQLTSLDISNQTQLEKLTAFNNPLQSLKKNDEHEVALLSLEGTPYAISKKELESEQNDDSDISNLLSPRVSITEAGLITQTGNQYDVFGTQLVTPSLGQYIGYRYTVTLPKDHRGKVDAKLARQNQFPVTVRMTHPEIIDPKTGKGFTTSSWTDTMFKHNRNLAMWYFGDKNELVTGRWTLELIYRDSVVARKSFMLVNMDEKPQLNSKQAKAVKQGLMLTKLVTQGEAVLCAETKYRTCLGFDSANSCEVNLSPFKDQCQQAALDFSKRQANKGSSADQLRGYFSHYTACMAKNYIKTTELTPQEVGDCLGK</sequence>
<gene>
    <name evidence="4" type="ordered locus">Ssed_3631</name>
</gene>
<dbReference type="SUPFAM" id="SSF52058">
    <property type="entry name" value="L domain-like"/>
    <property type="match status" value="1"/>
</dbReference>
<dbReference type="STRING" id="425104.Ssed_3631"/>
<evidence type="ECO:0000256" key="1">
    <source>
        <dbReference type="ARBA" id="ARBA00022614"/>
    </source>
</evidence>
<dbReference type="Proteomes" id="UP000002015">
    <property type="component" value="Chromosome"/>
</dbReference>
<keyword evidence="2" id="KW-0677">Repeat</keyword>
<dbReference type="PANTHER" id="PTHR47566">
    <property type="match status" value="1"/>
</dbReference>
<dbReference type="Gene3D" id="3.80.10.10">
    <property type="entry name" value="Ribonuclease Inhibitor"/>
    <property type="match status" value="1"/>
</dbReference>
<keyword evidence="3" id="KW-0732">Signal</keyword>
<dbReference type="PROSITE" id="PS51257">
    <property type="entry name" value="PROKAR_LIPOPROTEIN"/>
    <property type="match status" value="1"/>
</dbReference>
<dbReference type="AlphaFoldDB" id="A8FZG2"/>
<accession>A8FZG2</accession>
<dbReference type="GO" id="GO:0035591">
    <property type="term" value="F:signaling adaptor activity"/>
    <property type="evidence" value="ECO:0007669"/>
    <property type="project" value="TreeGrafter"/>
</dbReference>
<dbReference type="PANTHER" id="PTHR47566:SF1">
    <property type="entry name" value="PROTEIN NUD1"/>
    <property type="match status" value="1"/>
</dbReference>
<keyword evidence="1" id="KW-0433">Leucine-rich repeat</keyword>
<evidence type="ECO:0000256" key="3">
    <source>
        <dbReference type="SAM" id="SignalP"/>
    </source>
</evidence>
<name>A8FZG2_SHESH</name>
<keyword evidence="5" id="KW-1185">Reference proteome</keyword>
<dbReference type="OrthoDB" id="6306965at2"/>
<feature type="signal peptide" evidence="3">
    <location>
        <begin position="1"/>
        <end position="17"/>
    </location>
</feature>
<dbReference type="InterPro" id="IPR052574">
    <property type="entry name" value="CDIRP"/>
</dbReference>
<dbReference type="HOGENOM" id="CLU_464549_0_0_6"/>
<evidence type="ECO:0000313" key="5">
    <source>
        <dbReference type="Proteomes" id="UP000002015"/>
    </source>
</evidence>
<protein>
    <submittedName>
        <fullName evidence="4">Uncharacterized protein</fullName>
    </submittedName>
</protein>
<dbReference type="KEGG" id="sse:Ssed_3631"/>
<dbReference type="Gene3D" id="2.60.40.2390">
    <property type="match status" value="1"/>
</dbReference>
<evidence type="ECO:0000256" key="2">
    <source>
        <dbReference type="ARBA" id="ARBA00022737"/>
    </source>
</evidence>
<dbReference type="InterPro" id="IPR032675">
    <property type="entry name" value="LRR_dom_sf"/>
</dbReference>
<dbReference type="eggNOG" id="COG4886">
    <property type="taxonomic scope" value="Bacteria"/>
</dbReference>
<dbReference type="RefSeq" id="WP_012143965.1">
    <property type="nucleotide sequence ID" value="NC_009831.1"/>
</dbReference>
<dbReference type="EMBL" id="CP000821">
    <property type="protein sequence ID" value="ABV38235.1"/>
    <property type="molecule type" value="Genomic_DNA"/>
</dbReference>
<proteinExistence type="predicted"/>
<feature type="chain" id="PRO_5002722505" evidence="3">
    <location>
        <begin position="18"/>
        <end position="586"/>
    </location>
</feature>
<reference evidence="4 5" key="1">
    <citation type="submission" date="2007-08" db="EMBL/GenBank/DDBJ databases">
        <title>Complete sequence of Shewanella sediminis HAW-EB3.</title>
        <authorList>
            <consortium name="US DOE Joint Genome Institute"/>
            <person name="Copeland A."/>
            <person name="Lucas S."/>
            <person name="Lapidus A."/>
            <person name="Barry K."/>
            <person name="Glavina del Rio T."/>
            <person name="Dalin E."/>
            <person name="Tice H."/>
            <person name="Pitluck S."/>
            <person name="Chertkov O."/>
            <person name="Brettin T."/>
            <person name="Bruce D."/>
            <person name="Detter J.C."/>
            <person name="Han C."/>
            <person name="Schmutz J."/>
            <person name="Larimer F."/>
            <person name="Land M."/>
            <person name="Hauser L."/>
            <person name="Kyrpides N."/>
            <person name="Kim E."/>
            <person name="Zhao J.-S."/>
            <person name="Richardson P."/>
        </authorList>
    </citation>
    <scope>NUCLEOTIDE SEQUENCE [LARGE SCALE GENOMIC DNA]</scope>
    <source>
        <strain evidence="4 5">HAW-EB3</strain>
    </source>
</reference>